<dbReference type="CDD" id="cd01992">
    <property type="entry name" value="TilS_N"/>
    <property type="match status" value="1"/>
</dbReference>
<protein>
    <recommendedName>
        <fullName evidence="8">tRNA(Ile)-lysidine synthase</fullName>
        <ecNumber evidence="8">6.3.4.19</ecNumber>
    </recommendedName>
    <alternativeName>
        <fullName evidence="8">tRNA(Ile)-2-lysyl-cytidine synthase</fullName>
    </alternativeName>
    <alternativeName>
        <fullName evidence="8">tRNA(Ile)-lysidine synthetase</fullName>
    </alternativeName>
</protein>
<proteinExistence type="inferred from homology"/>
<keyword evidence="5 8" id="KW-0547">Nucleotide-binding</keyword>
<gene>
    <name evidence="8" type="primary">tilS</name>
    <name evidence="10" type="ORF">EDD65_10965</name>
</gene>
<evidence type="ECO:0000256" key="8">
    <source>
        <dbReference type="HAMAP-Rule" id="MF_01161"/>
    </source>
</evidence>
<evidence type="ECO:0000256" key="1">
    <source>
        <dbReference type="ARBA" id="ARBA00004496"/>
    </source>
</evidence>
<dbReference type="Proteomes" id="UP000294567">
    <property type="component" value="Unassembled WGS sequence"/>
</dbReference>
<evidence type="ECO:0000313" key="11">
    <source>
        <dbReference type="Proteomes" id="UP000294567"/>
    </source>
</evidence>
<dbReference type="EC" id="6.3.4.19" evidence="8"/>
<comment type="similarity">
    <text evidence="8">Belongs to the tRNA(Ile)-lysidine synthase family.</text>
</comment>
<dbReference type="PANTHER" id="PTHR43033">
    <property type="entry name" value="TRNA(ILE)-LYSIDINE SYNTHASE-RELATED"/>
    <property type="match status" value="1"/>
</dbReference>
<evidence type="ECO:0000256" key="3">
    <source>
        <dbReference type="ARBA" id="ARBA00022598"/>
    </source>
</evidence>
<dbReference type="SUPFAM" id="SSF82829">
    <property type="entry name" value="MesJ substrate recognition domain-like"/>
    <property type="match status" value="1"/>
</dbReference>
<dbReference type="InterPro" id="IPR012796">
    <property type="entry name" value="Lysidine-tRNA-synth_C"/>
</dbReference>
<dbReference type="Gene3D" id="1.20.59.20">
    <property type="match status" value="1"/>
</dbReference>
<comment type="domain">
    <text evidence="8">The N-terminal region contains the highly conserved SGGXDS motif, predicted to be a P-loop motif involved in ATP binding.</text>
</comment>
<evidence type="ECO:0000256" key="7">
    <source>
        <dbReference type="ARBA" id="ARBA00048539"/>
    </source>
</evidence>
<evidence type="ECO:0000313" key="10">
    <source>
        <dbReference type="EMBL" id="TCS88023.1"/>
    </source>
</evidence>
<dbReference type="NCBIfam" id="TIGR02433">
    <property type="entry name" value="lysidine_TilS_C"/>
    <property type="match status" value="1"/>
</dbReference>
<dbReference type="Pfam" id="PF01171">
    <property type="entry name" value="ATP_bind_3"/>
    <property type="match status" value="1"/>
</dbReference>
<feature type="domain" description="Lysidine-tRNA(Ile) synthetase C-terminal" evidence="9">
    <location>
        <begin position="386"/>
        <end position="458"/>
    </location>
</feature>
<dbReference type="InterPro" id="IPR012795">
    <property type="entry name" value="tRNA_Ile_lys_synt_N"/>
</dbReference>
<reference evidence="10 11" key="1">
    <citation type="submission" date="2019-03" db="EMBL/GenBank/DDBJ databases">
        <title>Genomic Encyclopedia of Type Strains, Phase IV (KMG-IV): sequencing the most valuable type-strain genomes for metagenomic binning, comparative biology and taxonomic classification.</title>
        <authorList>
            <person name="Goeker M."/>
        </authorList>
    </citation>
    <scope>NUCLEOTIDE SEQUENCE [LARGE SCALE GENOMIC DNA]</scope>
    <source>
        <strain evidence="10 11">DSM 26752</strain>
    </source>
</reference>
<dbReference type="GO" id="GO:0005737">
    <property type="term" value="C:cytoplasm"/>
    <property type="evidence" value="ECO:0007669"/>
    <property type="project" value="UniProtKB-SubCell"/>
</dbReference>
<evidence type="ECO:0000256" key="6">
    <source>
        <dbReference type="ARBA" id="ARBA00022840"/>
    </source>
</evidence>
<dbReference type="Gene3D" id="3.40.50.620">
    <property type="entry name" value="HUPs"/>
    <property type="match status" value="1"/>
</dbReference>
<dbReference type="InterPro" id="IPR011063">
    <property type="entry name" value="TilS/TtcA_N"/>
</dbReference>
<organism evidence="10 11">
    <name type="scientific">Keratinibaculum paraultunense</name>
    <dbReference type="NCBI Taxonomy" id="1278232"/>
    <lineage>
        <taxon>Bacteria</taxon>
        <taxon>Bacillati</taxon>
        <taxon>Bacillota</taxon>
        <taxon>Tissierellia</taxon>
        <taxon>Tissierellales</taxon>
        <taxon>Tepidimicrobiaceae</taxon>
        <taxon>Keratinibaculum</taxon>
    </lineage>
</organism>
<dbReference type="InterPro" id="IPR020825">
    <property type="entry name" value="Phe-tRNA_synthase-like_B3/B4"/>
</dbReference>
<dbReference type="GO" id="GO:0006400">
    <property type="term" value="P:tRNA modification"/>
    <property type="evidence" value="ECO:0007669"/>
    <property type="project" value="UniProtKB-UniRule"/>
</dbReference>
<dbReference type="PANTHER" id="PTHR43033:SF1">
    <property type="entry name" value="TRNA(ILE)-LYSIDINE SYNTHASE-RELATED"/>
    <property type="match status" value="1"/>
</dbReference>
<dbReference type="GO" id="GO:0005524">
    <property type="term" value="F:ATP binding"/>
    <property type="evidence" value="ECO:0007669"/>
    <property type="project" value="UniProtKB-UniRule"/>
</dbReference>
<dbReference type="AlphaFoldDB" id="A0A4R3KTW6"/>
<dbReference type="OrthoDB" id="9807403at2"/>
<dbReference type="RefSeq" id="WP_132028327.1">
    <property type="nucleotide sequence ID" value="NZ_CP068564.1"/>
</dbReference>
<evidence type="ECO:0000259" key="9">
    <source>
        <dbReference type="SMART" id="SM00977"/>
    </source>
</evidence>
<keyword evidence="11" id="KW-1185">Reference proteome</keyword>
<dbReference type="SUPFAM" id="SSF56037">
    <property type="entry name" value="PheT/TilS domain"/>
    <property type="match status" value="1"/>
</dbReference>
<dbReference type="NCBIfam" id="TIGR02432">
    <property type="entry name" value="lysidine_TilS_N"/>
    <property type="match status" value="1"/>
</dbReference>
<feature type="binding site" evidence="8">
    <location>
        <begin position="26"/>
        <end position="31"/>
    </location>
    <ligand>
        <name>ATP</name>
        <dbReference type="ChEBI" id="CHEBI:30616"/>
    </ligand>
</feature>
<dbReference type="Pfam" id="PF11734">
    <property type="entry name" value="TilS_C"/>
    <property type="match status" value="1"/>
</dbReference>
<dbReference type="InterPro" id="IPR012094">
    <property type="entry name" value="tRNA_Ile_lys_synt"/>
</dbReference>
<name>A0A4R3KTW6_9FIRM</name>
<dbReference type="SMART" id="SM00977">
    <property type="entry name" value="TilS_C"/>
    <property type="match status" value="1"/>
</dbReference>
<keyword evidence="3 8" id="KW-0436">Ligase</keyword>
<dbReference type="Gene3D" id="3.50.40.10">
    <property type="entry name" value="Phenylalanyl-trna Synthetase, Chain B, domain 3"/>
    <property type="match status" value="1"/>
</dbReference>
<comment type="catalytic activity">
    <reaction evidence="7 8">
        <text>cytidine(34) in tRNA(Ile2) + L-lysine + ATP = lysidine(34) in tRNA(Ile2) + AMP + diphosphate + H(+)</text>
        <dbReference type="Rhea" id="RHEA:43744"/>
        <dbReference type="Rhea" id="RHEA-COMP:10625"/>
        <dbReference type="Rhea" id="RHEA-COMP:10670"/>
        <dbReference type="ChEBI" id="CHEBI:15378"/>
        <dbReference type="ChEBI" id="CHEBI:30616"/>
        <dbReference type="ChEBI" id="CHEBI:32551"/>
        <dbReference type="ChEBI" id="CHEBI:33019"/>
        <dbReference type="ChEBI" id="CHEBI:82748"/>
        <dbReference type="ChEBI" id="CHEBI:83665"/>
        <dbReference type="ChEBI" id="CHEBI:456215"/>
        <dbReference type="EC" id="6.3.4.19"/>
    </reaction>
</comment>
<dbReference type="InterPro" id="IPR014729">
    <property type="entry name" value="Rossmann-like_a/b/a_fold"/>
</dbReference>
<keyword evidence="6 8" id="KW-0067">ATP-binding</keyword>
<accession>A0A4R3KTW6</accession>
<dbReference type="GO" id="GO:0032267">
    <property type="term" value="F:tRNA(Ile)-lysidine synthase activity"/>
    <property type="evidence" value="ECO:0007669"/>
    <property type="project" value="UniProtKB-EC"/>
</dbReference>
<dbReference type="HAMAP" id="MF_01161">
    <property type="entry name" value="tRNA_Ile_lys_synt"/>
    <property type="match status" value="1"/>
</dbReference>
<dbReference type="SUPFAM" id="SSF52402">
    <property type="entry name" value="Adenine nucleotide alpha hydrolases-like"/>
    <property type="match status" value="1"/>
</dbReference>
<comment type="subcellular location">
    <subcellularLocation>
        <location evidence="1 8">Cytoplasm</location>
    </subcellularLocation>
</comment>
<evidence type="ECO:0000256" key="5">
    <source>
        <dbReference type="ARBA" id="ARBA00022741"/>
    </source>
</evidence>
<keyword evidence="2 8" id="KW-0963">Cytoplasm</keyword>
<comment type="function">
    <text evidence="8">Ligates lysine onto the cytidine present at position 34 of the AUA codon-specific tRNA(Ile) that contains the anticodon CAU, in an ATP-dependent manner. Cytidine is converted to lysidine, thus changing the amino acid specificity of the tRNA from methionine to isoleucine.</text>
</comment>
<sequence length="464" mass="53890">MKDKVLEVVKKYNLIEEGDNIVLGLSGGPDSMALLYVLLDIKKIIDFNIYIAHLNHGVRGKEALEDQLFVEQLAKNLGLICYSKTVNMDEYAKKVGLSSEEAGRKLRYNFFREILDEIGGGKIAVAHNKNDQAETLLMRFFRGTGIDGLKGMEYISGDIIRPILGIERKEIERYLKERNIKTRIDKTNLEPIYNRNKIRLELIPYIEENFNPNIIDTLWRTSRICSIDSDFLEQYAQKIYNSMVKKKLKDSIILDGEKFVAEHESIQRRIIRNCILDIKGDLQGITEKHILDILTLFLERGTGKSINLVDNIIAKTSYDEFIIEKKDIIEHKKDFIYKLNMEGTTYIDEIGYSFNVKVLPVTDISKIDKNKRFIKYFDYDKIKGDLYVRNRKAGDRFVPYGMKGTKKIKDYFIDEKIPKDKRDNIPILTDDENILWIVGYRSSELYKITPHTKKVLVVSLNKEA</sequence>
<evidence type="ECO:0000256" key="2">
    <source>
        <dbReference type="ARBA" id="ARBA00022490"/>
    </source>
</evidence>
<keyword evidence="4 8" id="KW-0819">tRNA processing</keyword>
<evidence type="ECO:0000256" key="4">
    <source>
        <dbReference type="ARBA" id="ARBA00022694"/>
    </source>
</evidence>
<dbReference type="EMBL" id="SMAE01000009">
    <property type="protein sequence ID" value="TCS88023.1"/>
    <property type="molecule type" value="Genomic_DNA"/>
</dbReference>
<comment type="caution">
    <text evidence="10">The sequence shown here is derived from an EMBL/GenBank/DDBJ whole genome shotgun (WGS) entry which is preliminary data.</text>
</comment>